<dbReference type="EMBL" id="SFAC01000002">
    <property type="protein sequence ID" value="TRV66695.1"/>
    <property type="molecule type" value="Genomic_DNA"/>
</dbReference>
<sequence>MTTPSPPTILLNLASAAGLIGAGLYYTGWVYRWAYFAYYQLGITSLDFPVESFLLLPLQVFFGTPQSIANTLIIALLIPILFQLSTLCLAFLHWQYQQWLTRLKNWQLKRQNQRNRIKRPYLITVTPHPRFQRQLTLPLASELILLSWILLLIFHLARDQGLRDARRDAVNPTSTLPVVTLISAKELLILGKEAGDLDPNQPLFEALTPEDQQSLIGDPNLARIIQQRNLTDTEQDRVWRLLLERGGWLYLFRALPQDAPKTEHPVLLGVAKSNVGRQLLILSPEPVKSTE</sequence>
<protein>
    <submittedName>
        <fullName evidence="2">Uncharacterized protein</fullName>
    </submittedName>
</protein>
<dbReference type="AlphaFoldDB" id="A0A552QBY4"/>
<feature type="transmembrane region" description="Helical" evidence="1">
    <location>
        <begin position="9"/>
        <end position="31"/>
    </location>
</feature>
<reference evidence="2 3" key="1">
    <citation type="submission" date="2019-01" db="EMBL/GenBank/DDBJ databases">
        <title>Coherence of Microcystis species and biogeography revealed through population genomics.</title>
        <authorList>
            <person name="Perez-Carrascal O.M."/>
            <person name="Terrat Y."/>
            <person name="Giani A."/>
            <person name="Fortin N."/>
            <person name="Tromas N."/>
            <person name="Shapiro B.J."/>
        </authorList>
    </citation>
    <scope>NUCLEOTIDE SEQUENCE [LARGE SCALE GENOMIC DNA]</scope>
    <source>
        <strain evidence="2">Mp_MB_F_20051200_S9</strain>
    </source>
</reference>
<feature type="transmembrane region" description="Helical" evidence="1">
    <location>
        <begin position="68"/>
        <end position="94"/>
    </location>
</feature>
<dbReference type="Proteomes" id="UP000317165">
    <property type="component" value="Unassembled WGS sequence"/>
</dbReference>
<evidence type="ECO:0000313" key="3">
    <source>
        <dbReference type="Proteomes" id="UP000317165"/>
    </source>
</evidence>
<evidence type="ECO:0000256" key="1">
    <source>
        <dbReference type="SAM" id="Phobius"/>
    </source>
</evidence>
<proteinExistence type="predicted"/>
<keyword evidence="1" id="KW-0472">Membrane</keyword>
<organism evidence="2 3">
    <name type="scientific">Microcystis panniformis Mp_MB_F_20051200_S9</name>
    <dbReference type="NCBI Taxonomy" id="2486223"/>
    <lineage>
        <taxon>Bacteria</taxon>
        <taxon>Bacillati</taxon>
        <taxon>Cyanobacteriota</taxon>
        <taxon>Cyanophyceae</taxon>
        <taxon>Oscillatoriophycideae</taxon>
        <taxon>Chroococcales</taxon>
        <taxon>Microcystaceae</taxon>
        <taxon>Microcystis</taxon>
    </lineage>
</organism>
<accession>A0A552QBY4</accession>
<evidence type="ECO:0000313" key="2">
    <source>
        <dbReference type="EMBL" id="TRV66695.1"/>
    </source>
</evidence>
<keyword evidence="1" id="KW-1133">Transmembrane helix</keyword>
<feature type="transmembrane region" description="Helical" evidence="1">
    <location>
        <begin position="135"/>
        <end position="157"/>
    </location>
</feature>
<comment type="caution">
    <text evidence="2">The sequence shown here is derived from an EMBL/GenBank/DDBJ whole genome shotgun (WGS) entry which is preliminary data.</text>
</comment>
<name>A0A552QBY4_9CHRO</name>
<gene>
    <name evidence="2" type="ORF">EWV53_00075</name>
</gene>
<keyword evidence="1" id="KW-0812">Transmembrane</keyword>